<keyword evidence="13" id="KW-1185">Reference proteome</keyword>
<dbReference type="SUPFAM" id="SSF55781">
    <property type="entry name" value="GAF domain-like"/>
    <property type="match status" value="2"/>
</dbReference>
<dbReference type="InterPro" id="IPR029016">
    <property type="entry name" value="GAF-like_dom_sf"/>
</dbReference>
<dbReference type="SMART" id="SM00086">
    <property type="entry name" value="PAC"/>
    <property type="match status" value="2"/>
</dbReference>
<dbReference type="CDD" id="cd16922">
    <property type="entry name" value="HATPase_EvgS-ArcB-TorS-like"/>
    <property type="match status" value="1"/>
</dbReference>
<dbReference type="Gene3D" id="3.30.450.40">
    <property type="match status" value="2"/>
</dbReference>
<dbReference type="CDD" id="cd17580">
    <property type="entry name" value="REC_2_DhkD-like"/>
    <property type="match status" value="1"/>
</dbReference>
<dbReference type="NCBIfam" id="TIGR00229">
    <property type="entry name" value="sensory_box"/>
    <property type="match status" value="1"/>
</dbReference>
<evidence type="ECO:0000259" key="11">
    <source>
        <dbReference type="PROSITE" id="PS50113"/>
    </source>
</evidence>
<dbReference type="InterPro" id="IPR013655">
    <property type="entry name" value="PAS_fold_3"/>
</dbReference>
<dbReference type="InterPro" id="IPR001610">
    <property type="entry name" value="PAC"/>
</dbReference>
<accession>A0ABR8KFL2</accession>
<evidence type="ECO:0000256" key="7">
    <source>
        <dbReference type="PROSITE-ProRule" id="PRU00169"/>
    </source>
</evidence>
<dbReference type="InterPro" id="IPR003661">
    <property type="entry name" value="HisK_dim/P_dom"/>
</dbReference>
<evidence type="ECO:0000259" key="8">
    <source>
        <dbReference type="PROSITE" id="PS50109"/>
    </source>
</evidence>
<comment type="caution">
    <text evidence="12">The sequence shown here is derived from an EMBL/GenBank/DDBJ whole genome shotgun (WGS) entry which is preliminary data.</text>
</comment>
<dbReference type="PROSITE" id="PS50112">
    <property type="entry name" value="PAS"/>
    <property type="match status" value="1"/>
</dbReference>
<dbReference type="PRINTS" id="PR00344">
    <property type="entry name" value="BCTRLSENSOR"/>
</dbReference>
<dbReference type="InterPro" id="IPR003594">
    <property type="entry name" value="HATPase_dom"/>
</dbReference>
<dbReference type="SMART" id="SM00091">
    <property type="entry name" value="PAS"/>
    <property type="match status" value="2"/>
</dbReference>
<dbReference type="Gene3D" id="3.30.565.10">
    <property type="entry name" value="Histidine kinase-like ATPase, C-terminal domain"/>
    <property type="match status" value="1"/>
</dbReference>
<feature type="modified residue" description="4-aspartylphosphate" evidence="7">
    <location>
        <position position="964"/>
    </location>
</feature>
<dbReference type="Proteomes" id="UP000637383">
    <property type="component" value="Unassembled WGS sequence"/>
</dbReference>
<dbReference type="SUPFAM" id="SSF47384">
    <property type="entry name" value="Homodimeric domain of signal transducing histidine kinase"/>
    <property type="match status" value="1"/>
</dbReference>
<keyword evidence="3 7" id="KW-0597">Phosphoprotein</keyword>
<dbReference type="InterPro" id="IPR036890">
    <property type="entry name" value="HATPase_C_sf"/>
</dbReference>
<dbReference type="PROSITE" id="PS50109">
    <property type="entry name" value="HIS_KIN"/>
    <property type="match status" value="1"/>
</dbReference>
<dbReference type="InterPro" id="IPR005467">
    <property type="entry name" value="His_kinase_dom"/>
</dbReference>
<dbReference type="Pfam" id="PF02518">
    <property type="entry name" value="HATPase_c"/>
    <property type="match status" value="1"/>
</dbReference>
<keyword evidence="6" id="KW-0902">Two-component regulatory system</keyword>
<dbReference type="Pfam" id="PF00072">
    <property type="entry name" value="Response_reg"/>
    <property type="match status" value="1"/>
</dbReference>
<dbReference type="Pfam" id="PF08448">
    <property type="entry name" value="PAS_4"/>
    <property type="match status" value="1"/>
</dbReference>
<dbReference type="EC" id="2.7.13.3" evidence="2"/>
<dbReference type="SUPFAM" id="SSF55785">
    <property type="entry name" value="PYP-like sensor domain (PAS domain)"/>
    <property type="match status" value="2"/>
</dbReference>
<keyword evidence="5" id="KW-0418">Kinase</keyword>
<feature type="domain" description="PAC" evidence="11">
    <location>
        <begin position="418"/>
        <end position="475"/>
    </location>
</feature>
<keyword evidence="4" id="KW-0808">Transferase</keyword>
<dbReference type="Pfam" id="PF00512">
    <property type="entry name" value="HisKA"/>
    <property type="match status" value="1"/>
</dbReference>
<evidence type="ECO:0000313" key="13">
    <source>
        <dbReference type="Proteomes" id="UP000637383"/>
    </source>
</evidence>
<protein>
    <recommendedName>
        <fullName evidence="2">histidine kinase</fullName>
        <ecNumber evidence="2">2.7.13.3</ecNumber>
    </recommendedName>
</protein>
<dbReference type="SUPFAM" id="SSF55874">
    <property type="entry name" value="ATPase domain of HSP90 chaperone/DNA topoisomerase II/histidine kinase"/>
    <property type="match status" value="1"/>
</dbReference>
<dbReference type="SMART" id="SM00387">
    <property type="entry name" value="HATPase_c"/>
    <property type="match status" value="1"/>
</dbReference>
<evidence type="ECO:0000259" key="9">
    <source>
        <dbReference type="PROSITE" id="PS50110"/>
    </source>
</evidence>
<dbReference type="SUPFAM" id="SSF52172">
    <property type="entry name" value="CheY-like"/>
    <property type="match status" value="1"/>
</dbReference>
<dbReference type="Gene3D" id="1.10.287.130">
    <property type="match status" value="1"/>
</dbReference>
<dbReference type="SMART" id="SM00065">
    <property type="entry name" value="GAF"/>
    <property type="match status" value="2"/>
</dbReference>
<evidence type="ECO:0000256" key="2">
    <source>
        <dbReference type="ARBA" id="ARBA00012438"/>
    </source>
</evidence>
<evidence type="ECO:0000256" key="1">
    <source>
        <dbReference type="ARBA" id="ARBA00000085"/>
    </source>
</evidence>
<evidence type="ECO:0000256" key="4">
    <source>
        <dbReference type="ARBA" id="ARBA00022679"/>
    </source>
</evidence>
<dbReference type="EMBL" id="JACJTU010000025">
    <property type="protein sequence ID" value="MBD2736857.1"/>
    <property type="molecule type" value="Genomic_DNA"/>
</dbReference>
<dbReference type="InterPro" id="IPR000700">
    <property type="entry name" value="PAS-assoc_C"/>
</dbReference>
<evidence type="ECO:0000256" key="6">
    <source>
        <dbReference type="ARBA" id="ARBA00023012"/>
    </source>
</evidence>
<organism evidence="12 13">
    <name type="scientific">Nostoc paludosum FACHB-159</name>
    <dbReference type="NCBI Taxonomy" id="2692908"/>
    <lineage>
        <taxon>Bacteria</taxon>
        <taxon>Bacillati</taxon>
        <taxon>Cyanobacteriota</taxon>
        <taxon>Cyanophyceae</taxon>
        <taxon>Nostocales</taxon>
        <taxon>Nostocaceae</taxon>
        <taxon>Nostoc</taxon>
    </lineage>
</organism>
<dbReference type="PROSITE" id="PS50113">
    <property type="entry name" value="PAC"/>
    <property type="match status" value="1"/>
</dbReference>
<comment type="catalytic activity">
    <reaction evidence="1">
        <text>ATP + protein L-histidine = ADP + protein N-phospho-L-histidine.</text>
        <dbReference type="EC" id="2.7.13.3"/>
    </reaction>
</comment>
<name>A0ABR8KFL2_9NOSO</name>
<evidence type="ECO:0000313" key="12">
    <source>
        <dbReference type="EMBL" id="MBD2736857.1"/>
    </source>
</evidence>
<evidence type="ECO:0000256" key="5">
    <source>
        <dbReference type="ARBA" id="ARBA00022777"/>
    </source>
</evidence>
<dbReference type="PANTHER" id="PTHR43547:SF2">
    <property type="entry name" value="HYBRID SIGNAL TRANSDUCTION HISTIDINE KINASE C"/>
    <property type="match status" value="1"/>
</dbReference>
<dbReference type="InterPro" id="IPR011006">
    <property type="entry name" value="CheY-like_superfamily"/>
</dbReference>
<dbReference type="InterPro" id="IPR001789">
    <property type="entry name" value="Sig_transdc_resp-reg_receiver"/>
</dbReference>
<dbReference type="InterPro" id="IPR004358">
    <property type="entry name" value="Sig_transdc_His_kin-like_C"/>
</dbReference>
<dbReference type="SMART" id="SM00388">
    <property type="entry name" value="HisKA"/>
    <property type="match status" value="1"/>
</dbReference>
<gene>
    <name evidence="12" type="ORF">H6H03_23700</name>
</gene>
<evidence type="ECO:0000259" key="10">
    <source>
        <dbReference type="PROSITE" id="PS50112"/>
    </source>
</evidence>
<proteinExistence type="predicted"/>
<sequence length="1035" mass="114565">MKFYILNMCLPQNSTPVVTETEVLITEALGSRPRRQPDLAAENKALHILSKKLCERPRSLLKTLVQLALDLCQADTAGVSLLQTAPNGESTFRWVAMAGALEFLEQNTTPGNFSPCGTTLASRQAQLYTYPERYFSYLHHPQFPITEGLFIPLCVNNQPLGTLWILSHRETRHFDAEDYRVMNSLAGFCISGLQNINSLLQKLNNPLPQEPATGANLDFTQTQFEALAANLPGIIYRYFPSMDRPYRFTFISSGSSDLLEMEPQTIVKDGNSLIKLIHPEDVASFQISVTYAIKNFLPWRWEGRIITPSGKLKWIGGTSRAVETTQGNVWDGILIDITSHKLVEAALQQSQEFNRQILDSSDDCIKVLDLSGRLLYMSPGGQALLGIDDISLFINRSWSDFWVGADQEAALRAIDRAKAGEISTFQGYRPTQTGEPKWWDSKVSPIKGADGQVERLLCISRDITDRRQAELEREHLLACERHYAKQLEGLTTAALAINSALSVEEVLQVITQQAALIIGAHQSVTSMTINQNWAQAINAVYMSEKYAAWRDYDAKPDGSGIYACVCHLNHPMRMTQAQLEAHESWRGFGKEAKNHPPMRGWLAAPLVGRDGHNIGLIQLSDKYEGEFNQADEAILVQLAQMASVAVENARLYEAQQQAREQAQAANRVKDEFLAVLSHELRSPLNPILGWSSLLLKHKLSEAKIAQALATIERNAQLQSELIEDLLDVSRILQGKLSLNNTQVDLKFIIRAAIETVRLAAQAKSITLEAVLESNVSRVLGDPTRLQQVIWNLLSNAVKFTPQGGQVNIHLQQLETFVQITISDTGKGIATDFLPYIFDYFRQADSTTTRKFGGLGLGLAIARHLVELHGGTIEAESLGVDEGAIFTIRLPLMSTAPTTDCDSKQVDSSIDLSAIEILVVDDDTDTREYTGFVLEQYGASVTAASSAKEALIALKQSKFDVLLSDIGMPDIDGYMLIQEVRTLLPPSQKLRAIALTAYAGQMNQQQALKAGFDHHICKPIEPIALVKAISNLVSST</sequence>
<feature type="domain" description="PAS" evidence="10">
    <location>
        <begin position="350"/>
        <end position="387"/>
    </location>
</feature>
<dbReference type="Gene3D" id="3.30.450.20">
    <property type="entry name" value="PAS domain"/>
    <property type="match status" value="2"/>
</dbReference>
<dbReference type="InterPro" id="IPR003018">
    <property type="entry name" value="GAF"/>
</dbReference>
<feature type="domain" description="Response regulatory" evidence="9">
    <location>
        <begin position="915"/>
        <end position="1032"/>
    </location>
</feature>
<dbReference type="PROSITE" id="PS50110">
    <property type="entry name" value="RESPONSE_REGULATORY"/>
    <property type="match status" value="1"/>
</dbReference>
<dbReference type="InterPro" id="IPR000014">
    <property type="entry name" value="PAS"/>
</dbReference>
<dbReference type="Pfam" id="PF08447">
    <property type="entry name" value="PAS_3"/>
    <property type="match status" value="1"/>
</dbReference>
<dbReference type="Pfam" id="PF13185">
    <property type="entry name" value="GAF_2"/>
    <property type="match status" value="2"/>
</dbReference>
<dbReference type="SMART" id="SM00448">
    <property type="entry name" value="REC"/>
    <property type="match status" value="1"/>
</dbReference>
<dbReference type="InterPro" id="IPR013656">
    <property type="entry name" value="PAS_4"/>
</dbReference>
<dbReference type="CDD" id="cd00130">
    <property type="entry name" value="PAS"/>
    <property type="match status" value="2"/>
</dbReference>
<reference evidence="12 13" key="1">
    <citation type="journal article" date="2020" name="ISME J.">
        <title>Comparative genomics reveals insights into cyanobacterial evolution and habitat adaptation.</title>
        <authorList>
            <person name="Chen M.Y."/>
            <person name="Teng W.K."/>
            <person name="Zhao L."/>
            <person name="Hu C.X."/>
            <person name="Zhou Y.K."/>
            <person name="Han B.P."/>
            <person name="Song L.R."/>
            <person name="Shu W.S."/>
        </authorList>
    </citation>
    <scope>NUCLEOTIDE SEQUENCE [LARGE SCALE GENOMIC DNA]</scope>
    <source>
        <strain evidence="12 13">FACHB-159</strain>
    </source>
</reference>
<dbReference type="InterPro" id="IPR035965">
    <property type="entry name" value="PAS-like_dom_sf"/>
</dbReference>
<feature type="domain" description="Histidine kinase" evidence="8">
    <location>
        <begin position="675"/>
        <end position="893"/>
    </location>
</feature>
<dbReference type="InterPro" id="IPR036097">
    <property type="entry name" value="HisK_dim/P_sf"/>
</dbReference>
<dbReference type="CDD" id="cd00082">
    <property type="entry name" value="HisKA"/>
    <property type="match status" value="1"/>
</dbReference>
<dbReference type="PANTHER" id="PTHR43547">
    <property type="entry name" value="TWO-COMPONENT HISTIDINE KINASE"/>
    <property type="match status" value="1"/>
</dbReference>
<evidence type="ECO:0000256" key="3">
    <source>
        <dbReference type="ARBA" id="ARBA00022553"/>
    </source>
</evidence>
<dbReference type="Gene3D" id="3.40.50.2300">
    <property type="match status" value="1"/>
</dbReference>